<accession>A0A415SEC9</accession>
<evidence type="ECO:0000259" key="1">
    <source>
        <dbReference type="Pfam" id="PF01968"/>
    </source>
</evidence>
<proteinExistence type="predicted"/>
<dbReference type="InterPro" id="IPR008040">
    <property type="entry name" value="Hydant_A_N"/>
</dbReference>
<dbReference type="Pfam" id="PF01968">
    <property type="entry name" value="Hydantoinase_A"/>
    <property type="match status" value="1"/>
</dbReference>
<dbReference type="InterPro" id="IPR043129">
    <property type="entry name" value="ATPase_NBD"/>
</dbReference>
<organism evidence="3 4">
    <name type="scientific">Mediterraneibacter gnavus</name>
    <name type="common">Ruminococcus gnavus</name>
    <dbReference type="NCBI Taxonomy" id="33038"/>
    <lineage>
        <taxon>Bacteria</taxon>
        <taxon>Bacillati</taxon>
        <taxon>Bacillota</taxon>
        <taxon>Clostridia</taxon>
        <taxon>Lachnospirales</taxon>
        <taxon>Lachnospiraceae</taxon>
        <taxon>Mediterraneibacter</taxon>
    </lineage>
</organism>
<evidence type="ECO:0000259" key="2">
    <source>
        <dbReference type="Pfam" id="PF05378"/>
    </source>
</evidence>
<evidence type="ECO:0000313" key="4">
    <source>
        <dbReference type="Proteomes" id="UP000285610"/>
    </source>
</evidence>
<dbReference type="Pfam" id="PF05378">
    <property type="entry name" value="Hydant_A_N"/>
    <property type="match status" value="1"/>
</dbReference>
<dbReference type="SUPFAM" id="SSF53067">
    <property type="entry name" value="Actin-like ATPase domain"/>
    <property type="match status" value="1"/>
</dbReference>
<feature type="domain" description="Hydantoinase A/oxoprolinase" evidence="1">
    <location>
        <begin position="194"/>
        <end position="500"/>
    </location>
</feature>
<dbReference type="PANTHER" id="PTHR11365:SF23">
    <property type="entry name" value="HYPOTHETICAL 5-OXOPROLINASE (EUROFUNG)-RELATED"/>
    <property type="match status" value="1"/>
</dbReference>
<protein>
    <submittedName>
        <fullName evidence="3">Hydantoinase/oxoprolinase family protein</fullName>
    </submittedName>
</protein>
<dbReference type="Proteomes" id="UP000285610">
    <property type="component" value="Unassembled WGS sequence"/>
</dbReference>
<dbReference type="RefSeq" id="WP_118444059.1">
    <property type="nucleotide sequence ID" value="NZ_JBCPGC010000017.1"/>
</dbReference>
<dbReference type="Gene3D" id="3.30.420.40">
    <property type="match status" value="1"/>
</dbReference>
<evidence type="ECO:0000313" key="3">
    <source>
        <dbReference type="EMBL" id="RHM81378.1"/>
    </source>
</evidence>
<sequence>MKVRIGIDVGGTFTDAVVIDNDTFELIGSAKTPTTHEAKEGVAVGIIQVLHKAMEECHVKPEDVIFIAHGTTQATNALLEGDVAKVGILTLGSGIQGMKSKSDTNIGNIELAPGKYLYTENEFVNTANPDTWAADVEAALGRLEEKGAKSMVVTEAFSVDDPANENTVMDICNKKGIPASAGNDVSKLYGLKVRTRTAVINGSILPRMLEVANMTESSIKNADIKAPLMVMRCDGGVMTVDEVRNRPILTILSGPAAGVAGALMYEKLTDGLFMEVGGTSTDISCIKDGNVVVKYAEVGGHKTYVNSLDVRTVGIGGGSMIELKNGKMVDVGPRSSHIANLKYEVYTDTEDIVDPVLKEIRPKEGDPTYAYIECSNGKKFALTLSGAANIAGYVAEDNYAYGNVEAAKKAWEPLAKNMGLTVEETAKQALHLSALKNGKVVESFIKDYGLDRKSLTFVGGGGGAASVVPHLAEEFGVQSKIARNASVISPIGVALAMVRDMVERTIQNPTEKDILDLRYEAVQKAVKAGANPDSVEVKIEVDAQQNKVRAIAIGTTELRTKKLSAAKKTDEELAEIAAKSIGVSAAELYKAADNGMMTAFLYHTSIKKLLFFKEQIDTLRLVDRDGVIRLQRRNAAVIPCEAELWKKNVKKLLNEHTIHSDGGAEIPNIYIVLGKRIIDLAGMQSAEQILSICEVELANVPKDEKLIIICTKTTENARG</sequence>
<dbReference type="GO" id="GO:0017168">
    <property type="term" value="F:5-oxoprolinase (ATP-hydrolyzing) activity"/>
    <property type="evidence" value="ECO:0007669"/>
    <property type="project" value="TreeGrafter"/>
</dbReference>
<dbReference type="PANTHER" id="PTHR11365">
    <property type="entry name" value="5-OXOPROLINASE RELATED"/>
    <property type="match status" value="1"/>
</dbReference>
<reference evidence="3 4" key="1">
    <citation type="submission" date="2018-08" db="EMBL/GenBank/DDBJ databases">
        <title>A genome reference for cultivated species of the human gut microbiota.</title>
        <authorList>
            <person name="Zou Y."/>
            <person name="Xue W."/>
            <person name="Luo G."/>
        </authorList>
    </citation>
    <scope>NUCLEOTIDE SEQUENCE [LARGE SCALE GENOMIC DNA]</scope>
    <source>
        <strain evidence="3 4">AF33-12</strain>
    </source>
</reference>
<dbReference type="GO" id="GO:0005829">
    <property type="term" value="C:cytosol"/>
    <property type="evidence" value="ECO:0007669"/>
    <property type="project" value="TreeGrafter"/>
</dbReference>
<feature type="domain" description="Hydantoinase/oxoprolinase N-terminal" evidence="2">
    <location>
        <begin position="4"/>
        <end position="175"/>
    </location>
</feature>
<dbReference type="GO" id="GO:0006749">
    <property type="term" value="P:glutathione metabolic process"/>
    <property type="evidence" value="ECO:0007669"/>
    <property type="project" value="TreeGrafter"/>
</dbReference>
<dbReference type="EMBL" id="QRQE01000002">
    <property type="protein sequence ID" value="RHM81378.1"/>
    <property type="molecule type" value="Genomic_DNA"/>
</dbReference>
<dbReference type="AlphaFoldDB" id="A0A415SEC9"/>
<comment type="caution">
    <text evidence="3">The sequence shown here is derived from an EMBL/GenBank/DDBJ whole genome shotgun (WGS) entry which is preliminary data.</text>
</comment>
<gene>
    <name evidence="3" type="ORF">DWZ50_00815</name>
</gene>
<dbReference type="InterPro" id="IPR045079">
    <property type="entry name" value="Oxoprolinase-like"/>
</dbReference>
<name>A0A415SEC9_MEDGN</name>
<dbReference type="InterPro" id="IPR002821">
    <property type="entry name" value="Hydantoinase_A"/>
</dbReference>